<evidence type="ECO:0000259" key="10">
    <source>
        <dbReference type="PROSITE" id="PS51352"/>
    </source>
</evidence>
<reference evidence="11 13" key="2">
    <citation type="submission" date="2018-06" db="EMBL/GenBank/DDBJ databases">
        <title>Genomic Encyclopedia of Type Strains, Phase III (KMG-III): the genomes of soil and plant-associated and newly described type strains.</title>
        <authorList>
            <person name="Whitman W."/>
        </authorList>
    </citation>
    <scope>NUCLEOTIDE SEQUENCE [LARGE SCALE GENOMIC DNA]</scope>
    <source>
        <strain evidence="11 13">CGMCC 1.15366</strain>
    </source>
</reference>
<dbReference type="EMBL" id="QLMD01000005">
    <property type="protein sequence ID" value="RAJ98354.1"/>
    <property type="molecule type" value="Genomic_DNA"/>
</dbReference>
<dbReference type="GO" id="GO:0005829">
    <property type="term" value="C:cytosol"/>
    <property type="evidence" value="ECO:0007669"/>
    <property type="project" value="TreeGrafter"/>
</dbReference>
<evidence type="ECO:0000256" key="4">
    <source>
        <dbReference type="ARBA" id="ARBA00023157"/>
    </source>
</evidence>
<keyword evidence="2" id="KW-0813">Transport</keyword>
<dbReference type="PIRSF" id="PIRSF000077">
    <property type="entry name" value="Thioredoxin"/>
    <property type="match status" value="1"/>
</dbReference>
<evidence type="ECO:0000256" key="5">
    <source>
        <dbReference type="ARBA" id="ARBA00023284"/>
    </source>
</evidence>
<evidence type="ECO:0000313" key="13">
    <source>
        <dbReference type="Proteomes" id="UP000249203"/>
    </source>
</evidence>
<evidence type="ECO:0000256" key="8">
    <source>
        <dbReference type="PIRSR" id="PIRSR000077-1"/>
    </source>
</evidence>
<dbReference type="RefSeq" id="WP_111569194.1">
    <property type="nucleotide sequence ID" value="NZ_PIPK01000005.1"/>
</dbReference>
<evidence type="ECO:0000256" key="3">
    <source>
        <dbReference type="ARBA" id="ARBA00022982"/>
    </source>
</evidence>
<feature type="active site" description="Nucleophile" evidence="8">
    <location>
        <position position="36"/>
    </location>
</feature>
<dbReference type="CDD" id="cd02947">
    <property type="entry name" value="TRX_family"/>
    <property type="match status" value="1"/>
</dbReference>
<comment type="caution">
    <text evidence="11">The sequence shown here is derived from an EMBL/GenBank/DDBJ whole genome shotgun (WGS) entry which is preliminary data.</text>
</comment>
<dbReference type="PROSITE" id="PS51352">
    <property type="entry name" value="THIOREDOXIN_2"/>
    <property type="match status" value="1"/>
</dbReference>
<dbReference type="Gene3D" id="3.40.30.10">
    <property type="entry name" value="Glutaredoxin"/>
    <property type="match status" value="1"/>
</dbReference>
<keyword evidence="5 9" id="KW-0676">Redox-active center</keyword>
<dbReference type="InterPro" id="IPR013766">
    <property type="entry name" value="Thioredoxin_domain"/>
</dbReference>
<organism evidence="11 13">
    <name type="scientific">Aliidiomarina maris</name>
    <dbReference type="NCBI Taxonomy" id="531312"/>
    <lineage>
        <taxon>Bacteria</taxon>
        <taxon>Pseudomonadati</taxon>
        <taxon>Pseudomonadota</taxon>
        <taxon>Gammaproteobacteria</taxon>
        <taxon>Alteromonadales</taxon>
        <taxon>Idiomarinaceae</taxon>
        <taxon>Aliidiomarina</taxon>
    </lineage>
</organism>
<feature type="site" description="Contributes to redox potential value" evidence="8">
    <location>
        <position position="35"/>
    </location>
</feature>
<dbReference type="PANTHER" id="PTHR45663:SF11">
    <property type="entry name" value="GEO12009P1"/>
    <property type="match status" value="1"/>
</dbReference>
<dbReference type="PRINTS" id="PR00421">
    <property type="entry name" value="THIOREDOXIN"/>
</dbReference>
<gene>
    <name evidence="11" type="ORF">B0I24_105107</name>
    <name evidence="12" type="ORF">CWE07_07210</name>
</gene>
<evidence type="ECO:0000256" key="1">
    <source>
        <dbReference type="ARBA" id="ARBA00008987"/>
    </source>
</evidence>
<sequence>MSDKIVQLSDESFEADVINADQPVLVDFWAEWCGPCKMIAPILDDIADEFAGKVTVGKLNVDHNNETPPKYGIRGIPTLLLFKNGEVVGTKVGAMSKAQLSEFISEHV</sequence>
<evidence type="ECO:0000256" key="2">
    <source>
        <dbReference type="ARBA" id="ARBA00022448"/>
    </source>
</evidence>
<evidence type="ECO:0000256" key="6">
    <source>
        <dbReference type="NCBIfam" id="TIGR01068"/>
    </source>
</evidence>
<keyword evidence="4 9" id="KW-1015">Disulfide bond</keyword>
<dbReference type="InterPro" id="IPR005746">
    <property type="entry name" value="Thioredoxin"/>
</dbReference>
<dbReference type="InterPro" id="IPR017937">
    <property type="entry name" value="Thioredoxin_CS"/>
</dbReference>
<feature type="disulfide bond" description="Redox-active" evidence="9">
    <location>
        <begin position="33"/>
        <end position="36"/>
    </location>
</feature>
<keyword evidence="3" id="KW-0249">Electron transport</keyword>
<accession>A0A327X220</accession>
<feature type="site" description="Deprotonates C-terminal active site Cys" evidence="8">
    <location>
        <position position="27"/>
    </location>
</feature>
<feature type="site" description="Contributes to redox potential value" evidence="8">
    <location>
        <position position="34"/>
    </location>
</feature>
<proteinExistence type="inferred from homology"/>
<dbReference type="NCBIfam" id="NF006898">
    <property type="entry name" value="PRK09381.1"/>
    <property type="match status" value="1"/>
</dbReference>
<evidence type="ECO:0000313" key="14">
    <source>
        <dbReference type="Proteomes" id="UP000287865"/>
    </source>
</evidence>
<dbReference type="PANTHER" id="PTHR45663">
    <property type="entry name" value="GEO12009P1"/>
    <property type="match status" value="1"/>
</dbReference>
<dbReference type="SUPFAM" id="SSF52833">
    <property type="entry name" value="Thioredoxin-like"/>
    <property type="match status" value="1"/>
</dbReference>
<evidence type="ECO:0000313" key="12">
    <source>
        <dbReference type="EMBL" id="RUO24827.1"/>
    </source>
</evidence>
<evidence type="ECO:0000256" key="9">
    <source>
        <dbReference type="PIRSR" id="PIRSR000077-4"/>
    </source>
</evidence>
<dbReference type="Pfam" id="PF00085">
    <property type="entry name" value="Thioredoxin"/>
    <property type="match status" value="1"/>
</dbReference>
<dbReference type="NCBIfam" id="TIGR01068">
    <property type="entry name" value="thioredoxin"/>
    <property type="match status" value="1"/>
</dbReference>
<dbReference type="PROSITE" id="PS00194">
    <property type="entry name" value="THIOREDOXIN_1"/>
    <property type="match status" value="1"/>
</dbReference>
<dbReference type="Proteomes" id="UP000287865">
    <property type="component" value="Unassembled WGS sequence"/>
</dbReference>
<dbReference type="Proteomes" id="UP000249203">
    <property type="component" value="Unassembled WGS sequence"/>
</dbReference>
<dbReference type="InterPro" id="IPR036249">
    <property type="entry name" value="Thioredoxin-like_sf"/>
</dbReference>
<feature type="domain" description="Thioredoxin" evidence="10">
    <location>
        <begin position="1"/>
        <end position="108"/>
    </location>
</feature>
<dbReference type="EMBL" id="PIPK01000005">
    <property type="protein sequence ID" value="RUO24827.1"/>
    <property type="molecule type" value="Genomic_DNA"/>
</dbReference>
<dbReference type="FunFam" id="3.40.30.10:FF:000001">
    <property type="entry name" value="Thioredoxin"/>
    <property type="match status" value="1"/>
</dbReference>
<dbReference type="GO" id="GO:0045454">
    <property type="term" value="P:cell redox homeostasis"/>
    <property type="evidence" value="ECO:0007669"/>
    <property type="project" value="TreeGrafter"/>
</dbReference>
<protein>
    <recommendedName>
        <fullName evidence="6 7">Thioredoxin</fullName>
    </recommendedName>
</protein>
<comment type="similarity">
    <text evidence="1 7">Belongs to the thioredoxin family.</text>
</comment>
<evidence type="ECO:0000313" key="11">
    <source>
        <dbReference type="EMBL" id="RAJ98354.1"/>
    </source>
</evidence>
<name>A0A327X220_9GAMM</name>
<feature type="active site" description="Nucleophile" evidence="8">
    <location>
        <position position="33"/>
    </location>
</feature>
<keyword evidence="14" id="KW-1185">Reference proteome</keyword>
<dbReference type="OrthoDB" id="9790390at2"/>
<dbReference type="GO" id="GO:0015035">
    <property type="term" value="F:protein-disulfide reductase activity"/>
    <property type="evidence" value="ECO:0007669"/>
    <property type="project" value="UniProtKB-UniRule"/>
</dbReference>
<reference evidence="12 14" key="1">
    <citation type="journal article" date="2018" name="Front. Microbiol.">
        <title>Genome-Based Analysis Reveals the Taxonomy and Diversity of the Family Idiomarinaceae.</title>
        <authorList>
            <person name="Liu Y."/>
            <person name="Lai Q."/>
            <person name="Shao Z."/>
        </authorList>
    </citation>
    <scope>NUCLEOTIDE SEQUENCE [LARGE SCALE GENOMIC DNA]</scope>
    <source>
        <strain evidence="12 14">CF12-14</strain>
    </source>
</reference>
<evidence type="ECO:0000256" key="7">
    <source>
        <dbReference type="PIRNR" id="PIRNR000077"/>
    </source>
</evidence>
<dbReference type="AlphaFoldDB" id="A0A327X220"/>